<dbReference type="STRING" id="2309.CF15_07560"/>
<dbReference type="AlphaFoldDB" id="A0A0V8RX77"/>
<dbReference type="OrthoDB" id="386250at2157"/>
<name>A0A0V8RX77_PYROC</name>
<gene>
    <name evidence="1" type="ORF">CF15_07560</name>
</gene>
<evidence type="ECO:0000313" key="2">
    <source>
        <dbReference type="Proteomes" id="UP000053352"/>
    </source>
</evidence>
<reference evidence="1 2" key="1">
    <citation type="submission" date="2015-11" db="EMBL/GenBank/DDBJ databases">
        <title>Genome sequence of Pyrodictium occultum PL-19, a marine hyperthermophilic archaeon isolated from Volcano, Italy.</title>
        <authorList>
            <person name="Utturkar S."/>
            <person name="Huber H."/>
            <person name="Leptihn S."/>
            <person name="Brown S."/>
            <person name="Stetter K.O."/>
            <person name="Podar M."/>
        </authorList>
    </citation>
    <scope>NUCLEOTIDE SEQUENCE [LARGE SCALE GENOMIC DNA]</scope>
    <source>
        <strain evidence="1 2">PL-19</strain>
    </source>
</reference>
<comment type="caution">
    <text evidence="1">The sequence shown here is derived from an EMBL/GenBank/DDBJ whole genome shotgun (WGS) entry which is preliminary data.</text>
</comment>
<organism evidence="1 2">
    <name type="scientific">Pyrodictium occultum</name>
    <dbReference type="NCBI Taxonomy" id="2309"/>
    <lineage>
        <taxon>Archaea</taxon>
        <taxon>Thermoproteota</taxon>
        <taxon>Thermoprotei</taxon>
        <taxon>Desulfurococcales</taxon>
        <taxon>Pyrodictiaceae</taxon>
        <taxon>Pyrodictium</taxon>
    </lineage>
</organism>
<accession>A0A0V8RX77</accession>
<dbReference type="RefSeq" id="WP_058371244.1">
    <property type="nucleotide sequence ID" value="NZ_LNTB01000001.1"/>
</dbReference>
<evidence type="ECO:0000313" key="1">
    <source>
        <dbReference type="EMBL" id="KSW12562.1"/>
    </source>
</evidence>
<protein>
    <submittedName>
        <fullName evidence="1">Uncharacterized protein</fullName>
    </submittedName>
</protein>
<proteinExistence type="predicted"/>
<dbReference type="Proteomes" id="UP000053352">
    <property type="component" value="Unassembled WGS sequence"/>
</dbReference>
<dbReference type="EMBL" id="LNTB01000001">
    <property type="protein sequence ID" value="KSW12562.1"/>
    <property type="molecule type" value="Genomic_DNA"/>
</dbReference>
<keyword evidence="2" id="KW-1185">Reference proteome</keyword>
<sequence>MRGLGSILGSALLASIAIVSIAAVTAMMHYWALNLQESVEKAAALAAPPRMILEPLEACNASGWMKAALTVRPPTGDVRPWIVEVYSVADKKLLYTGTFSSNGTAVLDIPCSSNVEIVVKGRNGGAWLYRYELDPTKPCLSGPRVNGKVLLENATACIASQDPKQVVERVTRKAVAEMLSLQYGPLLQPLWIASALPPNVDPRYAASWGVVPGLDVDTTRLKMYPISEWPVKEVRDRIDAAPLPEKRYTPGVRRIYLYRRILAPYAGGAWIVEHREADIIAKNYLSNIYYQLYLRFTPEGILETYYKLCGLDNSCSDIQGFSIPGKLDVQNTATWSPVYWKSVGAIGAFYIPFLITGNAAQKNIAVVIEPWGSTTAYMKATTHTIDCININFCLRDMENTYFMKPPLAPAYVSVKLHLFSINGYEPGKLIVTRKLIGKVETGWQSRVIEPLYTYTLLDAAKLDHPILLKVPLGAELVRKLGPTATAAIAVIEVDYAAGVSRWITSSLRDAAAVGISFLLYIADDHTETAKADALLIPSIFDVSSCARKEIVKEIYIWNHTWRYSDVRKDACGVCGLKKYILSYYVASVLDDPKLILCHVKRGTQVKLTVEGGSSASPAGGVAVTLDSADLSRAVFPRSLIDEIREEGASPLIVS</sequence>